<reference evidence="1 2" key="1">
    <citation type="journal article" date="2015" name="Genome Announc.">
        <title>Expanding the biotechnology potential of lactobacilli through comparative genomics of 213 strains and associated genera.</title>
        <authorList>
            <person name="Sun Z."/>
            <person name="Harris H.M."/>
            <person name="McCann A."/>
            <person name="Guo C."/>
            <person name="Argimon S."/>
            <person name="Zhang W."/>
            <person name="Yang X."/>
            <person name="Jeffery I.B."/>
            <person name="Cooney J.C."/>
            <person name="Kagawa T.F."/>
            <person name="Liu W."/>
            <person name="Song Y."/>
            <person name="Salvetti E."/>
            <person name="Wrobel A."/>
            <person name="Rasinkangas P."/>
            <person name="Parkhill J."/>
            <person name="Rea M.C."/>
            <person name="O'Sullivan O."/>
            <person name="Ritari J."/>
            <person name="Douillard F.P."/>
            <person name="Paul Ross R."/>
            <person name="Yang R."/>
            <person name="Briner A.E."/>
            <person name="Felis G.E."/>
            <person name="de Vos W.M."/>
            <person name="Barrangou R."/>
            <person name="Klaenhammer T.R."/>
            <person name="Caufield P.W."/>
            <person name="Cui Y."/>
            <person name="Zhang H."/>
            <person name="O'Toole P.W."/>
        </authorList>
    </citation>
    <scope>NUCLEOTIDE SEQUENCE [LARGE SCALE GENOMIC DNA]</scope>
    <source>
        <strain evidence="1 2">DSM 20623</strain>
    </source>
</reference>
<sequence>MGQGLSDTYENEGVSYLAGAFVGDYLIAKVATKAVKAMKKPKSGKVGSEVGGGKKASGANKLLKSDLLDELSKSGVKYSPDDVVMITKNTSKDLLWLEYGNNKAGLTHIEIRHAADFSKRGIKNIPEFIYDMLKKEPISIVESSRGMNAIYLMNGKKYLIAYGKNGFIVSVYPI</sequence>
<dbReference type="GeneID" id="89588304"/>
<accession>A0A0R2HX79</accession>
<proteinExistence type="predicted"/>
<dbReference type="Proteomes" id="UP000051658">
    <property type="component" value="Unassembled WGS sequence"/>
</dbReference>
<organism evidence="1 2">
    <name type="scientific">Carnobacterium divergens DSM 20623</name>
    <dbReference type="NCBI Taxonomy" id="1449336"/>
    <lineage>
        <taxon>Bacteria</taxon>
        <taxon>Bacillati</taxon>
        <taxon>Bacillota</taxon>
        <taxon>Bacilli</taxon>
        <taxon>Lactobacillales</taxon>
        <taxon>Carnobacteriaceae</taxon>
        <taxon>Carnobacterium</taxon>
    </lineage>
</organism>
<keyword evidence="2" id="KW-1185">Reference proteome</keyword>
<dbReference type="EMBL" id="JQBS01000007">
    <property type="protein sequence ID" value="KRN57327.1"/>
    <property type="molecule type" value="Genomic_DNA"/>
</dbReference>
<dbReference type="PATRIC" id="fig|1449336.4.peg.315"/>
<evidence type="ECO:0000313" key="2">
    <source>
        <dbReference type="Proteomes" id="UP000051658"/>
    </source>
</evidence>
<dbReference type="AlphaFoldDB" id="A0A0R2HX79"/>
<dbReference type="RefSeq" id="WP_081890713.1">
    <property type="nucleotide sequence ID" value="NZ_JQBS01000007.1"/>
</dbReference>
<protein>
    <submittedName>
        <fullName evidence="1">Uncharacterized protein</fullName>
    </submittedName>
</protein>
<name>A0A0R2HX79_CARDV</name>
<dbReference type="eggNOG" id="ENOG5032S3J">
    <property type="taxonomic scope" value="Bacteria"/>
</dbReference>
<comment type="caution">
    <text evidence="1">The sequence shown here is derived from an EMBL/GenBank/DDBJ whole genome shotgun (WGS) entry which is preliminary data.</text>
</comment>
<gene>
    <name evidence="1" type="ORF">IV74_GL000309</name>
</gene>
<evidence type="ECO:0000313" key="1">
    <source>
        <dbReference type="EMBL" id="KRN57327.1"/>
    </source>
</evidence>